<protein>
    <recommendedName>
        <fullName evidence="10">Probable nicotinate-nucleotide adenylyltransferase</fullName>
        <ecNumber evidence="10">2.7.7.18</ecNumber>
    </recommendedName>
    <alternativeName>
        <fullName evidence="10">Deamido-NAD(+) diphosphorylase</fullName>
    </alternativeName>
    <alternativeName>
        <fullName evidence="10">Deamido-NAD(+) pyrophosphorylase</fullName>
    </alternativeName>
    <alternativeName>
        <fullName evidence="10">Nicotinate mononucleotide adenylyltransferase</fullName>
        <shortName evidence="10">NaMN adenylyltransferase</shortName>
    </alternativeName>
</protein>
<comment type="catalytic activity">
    <reaction evidence="9 10">
        <text>nicotinate beta-D-ribonucleotide + ATP + H(+) = deamido-NAD(+) + diphosphate</text>
        <dbReference type="Rhea" id="RHEA:22860"/>
        <dbReference type="ChEBI" id="CHEBI:15378"/>
        <dbReference type="ChEBI" id="CHEBI:30616"/>
        <dbReference type="ChEBI" id="CHEBI:33019"/>
        <dbReference type="ChEBI" id="CHEBI:57502"/>
        <dbReference type="ChEBI" id="CHEBI:58437"/>
        <dbReference type="EC" id="2.7.7.18"/>
    </reaction>
</comment>
<dbReference type="GO" id="GO:0004515">
    <property type="term" value="F:nicotinate-nucleotide adenylyltransferase activity"/>
    <property type="evidence" value="ECO:0007669"/>
    <property type="project" value="UniProtKB-UniRule"/>
</dbReference>
<gene>
    <name evidence="10" type="primary">nadD</name>
    <name evidence="12" type="ORF">SE17_26605</name>
</gene>
<feature type="domain" description="Cytidyltransferase-like" evidence="11">
    <location>
        <begin position="12"/>
        <end position="176"/>
    </location>
</feature>
<dbReference type="CDD" id="cd02165">
    <property type="entry name" value="NMNAT"/>
    <property type="match status" value="1"/>
</dbReference>
<evidence type="ECO:0000256" key="6">
    <source>
        <dbReference type="ARBA" id="ARBA00022741"/>
    </source>
</evidence>
<keyword evidence="13" id="KW-1185">Reference proteome</keyword>
<evidence type="ECO:0000256" key="5">
    <source>
        <dbReference type="ARBA" id="ARBA00022695"/>
    </source>
</evidence>
<evidence type="ECO:0000259" key="11">
    <source>
        <dbReference type="Pfam" id="PF01467"/>
    </source>
</evidence>
<reference evidence="12 13" key="1">
    <citation type="submission" date="2015-09" db="EMBL/GenBank/DDBJ databases">
        <title>Draft genome sequence of Kouleothrix aurantiaca JCM 19913.</title>
        <authorList>
            <person name="Hemp J."/>
        </authorList>
    </citation>
    <scope>NUCLEOTIDE SEQUENCE [LARGE SCALE GENOMIC DNA]</scope>
    <source>
        <strain evidence="12 13">COM-B</strain>
    </source>
</reference>
<evidence type="ECO:0000256" key="7">
    <source>
        <dbReference type="ARBA" id="ARBA00022840"/>
    </source>
</evidence>
<dbReference type="EC" id="2.7.7.18" evidence="10"/>
<dbReference type="NCBIfam" id="TIGR00482">
    <property type="entry name" value="nicotinate (nicotinamide) nucleotide adenylyltransferase"/>
    <property type="match status" value="1"/>
</dbReference>
<dbReference type="PANTHER" id="PTHR39321">
    <property type="entry name" value="NICOTINATE-NUCLEOTIDE ADENYLYLTRANSFERASE-RELATED"/>
    <property type="match status" value="1"/>
</dbReference>
<name>A0A0P9F215_9CHLR</name>
<dbReference type="UniPathway" id="UPA00253">
    <property type="reaction ID" value="UER00332"/>
</dbReference>
<keyword evidence="8 10" id="KW-0520">NAD</keyword>
<dbReference type="AlphaFoldDB" id="A0A0P9F215"/>
<keyword evidence="3 10" id="KW-0662">Pyridine nucleotide biosynthesis</keyword>
<organism evidence="12 13">
    <name type="scientific">Kouleothrix aurantiaca</name>
    <dbReference type="NCBI Taxonomy" id="186479"/>
    <lineage>
        <taxon>Bacteria</taxon>
        <taxon>Bacillati</taxon>
        <taxon>Chloroflexota</taxon>
        <taxon>Chloroflexia</taxon>
        <taxon>Chloroflexales</taxon>
        <taxon>Roseiflexineae</taxon>
        <taxon>Roseiflexaceae</taxon>
        <taxon>Kouleothrix</taxon>
    </lineage>
</organism>
<comment type="caution">
    <text evidence="12">The sequence shown here is derived from an EMBL/GenBank/DDBJ whole genome shotgun (WGS) entry which is preliminary data.</text>
</comment>
<keyword evidence="6 10" id="KW-0547">Nucleotide-binding</keyword>
<keyword evidence="4 10" id="KW-0808">Transferase</keyword>
<dbReference type="InterPro" id="IPR014729">
    <property type="entry name" value="Rossmann-like_a/b/a_fold"/>
</dbReference>
<evidence type="ECO:0000256" key="10">
    <source>
        <dbReference type="HAMAP-Rule" id="MF_00244"/>
    </source>
</evidence>
<evidence type="ECO:0000256" key="9">
    <source>
        <dbReference type="ARBA" id="ARBA00048721"/>
    </source>
</evidence>
<comment type="pathway">
    <text evidence="2 10">Cofactor biosynthesis; NAD(+) biosynthesis; deamido-NAD(+) from nicotinate D-ribonucleotide: step 1/1.</text>
</comment>
<evidence type="ECO:0000256" key="8">
    <source>
        <dbReference type="ARBA" id="ARBA00023027"/>
    </source>
</evidence>
<proteinExistence type="inferred from homology"/>
<dbReference type="Pfam" id="PF01467">
    <property type="entry name" value="CTP_transf_like"/>
    <property type="match status" value="1"/>
</dbReference>
<evidence type="ECO:0000256" key="2">
    <source>
        <dbReference type="ARBA" id="ARBA00005019"/>
    </source>
</evidence>
<dbReference type="GO" id="GO:0009435">
    <property type="term" value="P:NAD+ biosynthetic process"/>
    <property type="evidence" value="ECO:0007669"/>
    <property type="project" value="UniProtKB-UniRule"/>
</dbReference>
<dbReference type="EMBL" id="LJCR01001360">
    <property type="protein sequence ID" value="KPV50500.1"/>
    <property type="molecule type" value="Genomic_DNA"/>
</dbReference>
<evidence type="ECO:0000256" key="3">
    <source>
        <dbReference type="ARBA" id="ARBA00022642"/>
    </source>
</evidence>
<evidence type="ECO:0000313" key="12">
    <source>
        <dbReference type="EMBL" id="KPV50500.1"/>
    </source>
</evidence>
<dbReference type="Gene3D" id="3.40.50.620">
    <property type="entry name" value="HUPs"/>
    <property type="match status" value="1"/>
</dbReference>
<evidence type="ECO:0000313" key="13">
    <source>
        <dbReference type="Proteomes" id="UP000050509"/>
    </source>
</evidence>
<dbReference type="HAMAP" id="MF_00244">
    <property type="entry name" value="NaMN_adenylyltr"/>
    <property type="match status" value="1"/>
</dbReference>
<dbReference type="PATRIC" id="fig|186479.3.peg.1518"/>
<dbReference type="SUPFAM" id="SSF52374">
    <property type="entry name" value="Nucleotidylyl transferase"/>
    <property type="match status" value="1"/>
</dbReference>
<keyword evidence="5 10" id="KW-0548">Nucleotidyltransferase</keyword>
<comment type="function">
    <text evidence="1 10">Catalyzes the reversible adenylation of nicotinate mononucleotide (NaMN) to nicotinic acid adenine dinucleotide (NaAD).</text>
</comment>
<dbReference type="InterPro" id="IPR004821">
    <property type="entry name" value="Cyt_trans-like"/>
</dbReference>
<dbReference type="NCBIfam" id="NF000840">
    <property type="entry name" value="PRK00071.1-3"/>
    <property type="match status" value="1"/>
</dbReference>
<dbReference type="Proteomes" id="UP000050509">
    <property type="component" value="Unassembled WGS sequence"/>
</dbReference>
<dbReference type="GO" id="GO:0005524">
    <property type="term" value="F:ATP binding"/>
    <property type="evidence" value="ECO:0007669"/>
    <property type="project" value="UniProtKB-KW"/>
</dbReference>
<dbReference type="InterPro" id="IPR005248">
    <property type="entry name" value="NadD/NMNAT"/>
</dbReference>
<keyword evidence="7 10" id="KW-0067">ATP-binding</keyword>
<comment type="similarity">
    <text evidence="10">Belongs to the NadD family.</text>
</comment>
<evidence type="ECO:0000256" key="1">
    <source>
        <dbReference type="ARBA" id="ARBA00002324"/>
    </source>
</evidence>
<sequence length="210" mass="22642">MVRITMNKRVGLFGGSFDPVHYGHLAIAEDARLALGLERVIFMPAARQPLKQGQHGAAPEARLAMVRLACAANPAFEVSALEIERAGPSYTITTLEALGAEYGELVLLLGADAAADLPRWRAAERIAALAHLAVIERPGQHFDSGQLLAALPQLSSRLTVLRGPQIAISSTMLRQRAADGFSLRYLTPDPVAEYIHTHQPYNATTGKSQD</sequence>
<accession>A0A0P9F215</accession>
<dbReference type="PANTHER" id="PTHR39321:SF3">
    <property type="entry name" value="PHOSPHOPANTETHEINE ADENYLYLTRANSFERASE"/>
    <property type="match status" value="1"/>
</dbReference>
<evidence type="ECO:0000256" key="4">
    <source>
        <dbReference type="ARBA" id="ARBA00022679"/>
    </source>
</evidence>
<dbReference type="NCBIfam" id="TIGR00125">
    <property type="entry name" value="cyt_tran_rel"/>
    <property type="match status" value="1"/>
</dbReference>